<feature type="compositionally biased region" description="Basic and acidic residues" evidence="5">
    <location>
        <begin position="1"/>
        <end position="12"/>
    </location>
</feature>
<protein>
    <submittedName>
        <fullName evidence="7">Uncharacterized protein</fullName>
    </submittedName>
</protein>
<dbReference type="Pfam" id="PF03669">
    <property type="entry name" value="ASTER"/>
    <property type="match status" value="1"/>
</dbReference>
<dbReference type="Proteomes" id="UP000242381">
    <property type="component" value="Unassembled WGS sequence"/>
</dbReference>
<evidence type="ECO:0000256" key="5">
    <source>
        <dbReference type="SAM" id="MobiDB-lite"/>
    </source>
</evidence>
<dbReference type="GO" id="GO:0044183">
    <property type="term" value="F:protein folding chaperone"/>
    <property type="evidence" value="ECO:0007669"/>
    <property type="project" value="InterPro"/>
</dbReference>
<reference evidence="7 8" key="1">
    <citation type="journal article" date="2016" name="Proc. Natl. Acad. Sci. U.S.A.">
        <title>Lipid metabolic changes in an early divergent fungus govern the establishment of a mutualistic symbiosis with endobacteria.</title>
        <authorList>
            <person name="Lastovetsky O.A."/>
            <person name="Gaspar M.L."/>
            <person name="Mondo S.J."/>
            <person name="LaButti K.M."/>
            <person name="Sandor L."/>
            <person name="Grigoriev I.V."/>
            <person name="Henry S.A."/>
            <person name="Pawlowska T.E."/>
        </authorList>
    </citation>
    <scope>NUCLEOTIDE SEQUENCE [LARGE SCALE GENOMIC DNA]</scope>
    <source>
        <strain evidence="7 8">ATCC 11559</strain>
    </source>
</reference>
<keyword evidence="3 6" id="KW-1133">Transmembrane helix</keyword>
<feature type="transmembrane region" description="Helical" evidence="6">
    <location>
        <begin position="48"/>
        <end position="64"/>
    </location>
</feature>
<dbReference type="GO" id="GO:0005789">
    <property type="term" value="C:endoplasmic reticulum membrane"/>
    <property type="evidence" value="ECO:0007669"/>
    <property type="project" value="InterPro"/>
</dbReference>
<evidence type="ECO:0000256" key="1">
    <source>
        <dbReference type="ARBA" id="ARBA00004370"/>
    </source>
</evidence>
<dbReference type="GO" id="GO:0045048">
    <property type="term" value="P:protein insertion into ER membrane"/>
    <property type="evidence" value="ECO:0007669"/>
    <property type="project" value="InterPro"/>
</dbReference>
<organism evidence="7 8">
    <name type="scientific">Rhizopus microsporus</name>
    <dbReference type="NCBI Taxonomy" id="58291"/>
    <lineage>
        <taxon>Eukaryota</taxon>
        <taxon>Fungi</taxon>
        <taxon>Fungi incertae sedis</taxon>
        <taxon>Mucoromycota</taxon>
        <taxon>Mucoromycotina</taxon>
        <taxon>Mucoromycetes</taxon>
        <taxon>Mucorales</taxon>
        <taxon>Mucorineae</taxon>
        <taxon>Rhizopodaceae</taxon>
        <taxon>Rhizopus</taxon>
    </lineage>
</organism>
<dbReference type="EMBL" id="KV921271">
    <property type="protein sequence ID" value="ORE22068.1"/>
    <property type="molecule type" value="Genomic_DNA"/>
</dbReference>
<dbReference type="PANTHER" id="PTHR28038:SF1">
    <property type="entry name" value="ADL329WP"/>
    <property type="match status" value="1"/>
</dbReference>
<comment type="subcellular location">
    <subcellularLocation>
        <location evidence="1">Membrane</location>
    </subcellularLocation>
</comment>
<accession>A0A1X0SD46</accession>
<proteinExistence type="predicted"/>
<evidence type="ECO:0000313" key="7">
    <source>
        <dbReference type="EMBL" id="ORE22068.1"/>
    </source>
</evidence>
<sequence length="118" mass="13247">MSSSKADPRRPDNVVPFHLPPRNDEEEDWTQMIATLVAMSAILTRNRYKIIPWIAAYFGLTATLNTRKTLKVKDSIASSGAMLAIVSLFTFYMNLYFVHKKSLEALANGDIVIVDANK</sequence>
<evidence type="ECO:0000313" key="8">
    <source>
        <dbReference type="Proteomes" id="UP000242381"/>
    </source>
</evidence>
<feature type="region of interest" description="Disordered" evidence="5">
    <location>
        <begin position="1"/>
        <end position="23"/>
    </location>
</feature>
<name>A0A1X0SD46_RHIZD</name>
<keyword evidence="2 6" id="KW-0812">Transmembrane</keyword>
<evidence type="ECO:0000256" key="2">
    <source>
        <dbReference type="ARBA" id="ARBA00022692"/>
    </source>
</evidence>
<dbReference type="InterPro" id="IPR005351">
    <property type="entry name" value="ASTER"/>
</dbReference>
<gene>
    <name evidence="7" type="ORF">BCV71DRAFT_23194</name>
</gene>
<dbReference type="PANTHER" id="PTHR28038">
    <property type="entry name" value="ADL329WP"/>
    <property type="match status" value="1"/>
</dbReference>
<evidence type="ECO:0000256" key="4">
    <source>
        <dbReference type="ARBA" id="ARBA00023136"/>
    </source>
</evidence>
<dbReference type="OMA" id="EEDWSHM"/>
<dbReference type="AlphaFoldDB" id="A0A1X0SD46"/>
<evidence type="ECO:0000256" key="3">
    <source>
        <dbReference type="ARBA" id="ARBA00022989"/>
    </source>
</evidence>
<keyword evidence="4 6" id="KW-0472">Membrane</keyword>
<dbReference type="VEuPathDB" id="FungiDB:BCV72DRAFT_9567"/>
<feature type="transmembrane region" description="Helical" evidence="6">
    <location>
        <begin position="76"/>
        <end position="98"/>
    </location>
</feature>
<evidence type="ECO:0000256" key="6">
    <source>
        <dbReference type="SAM" id="Phobius"/>
    </source>
</evidence>